<dbReference type="AlphaFoldDB" id="A0A370TVL3"/>
<dbReference type="GO" id="GO:0005739">
    <property type="term" value="C:mitochondrion"/>
    <property type="evidence" value="ECO:0007669"/>
    <property type="project" value="UniProtKB-SubCell"/>
</dbReference>
<comment type="function">
    <text evidence="6">Component of the mitochondrial ribosome (mitoribosome), a dedicated translation machinery responsible for the synthesis of mitochondrial genome-encoded proteins, including at least some of the essential transmembrane subunits of the mitochondrial respiratory chain. The mitoribosomes are attached to the mitochondrial inner membrane and translation products are cotranslationally integrated into the membrane.</text>
</comment>
<keyword evidence="3 10" id="KW-0689">Ribosomal protein</keyword>
<dbReference type="InterPro" id="IPR000235">
    <property type="entry name" value="Ribosomal_uS7"/>
</dbReference>
<accession>A0A370TVL3</accession>
<evidence type="ECO:0000256" key="4">
    <source>
        <dbReference type="ARBA" id="ARBA00023128"/>
    </source>
</evidence>
<dbReference type="Gene3D" id="1.10.455.10">
    <property type="entry name" value="Ribosomal protein S7 domain"/>
    <property type="match status" value="1"/>
</dbReference>
<dbReference type="FunFam" id="1.10.455.10:FF:000006">
    <property type="entry name" value="37S ribosomal protein S7, mitochondrial"/>
    <property type="match status" value="1"/>
</dbReference>
<evidence type="ECO:0000256" key="8">
    <source>
        <dbReference type="SAM" id="MobiDB-lite"/>
    </source>
</evidence>
<keyword evidence="5" id="KW-0687">Ribonucleoprotein</keyword>
<dbReference type="GeneID" id="43596762"/>
<evidence type="ECO:0000256" key="5">
    <source>
        <dbReference type="ARBA" id="ARBA00023274"/>
    </source>
</evidence>
<comment type="similarity">
    <text evidence="2">Belongs to the universal ribosomal protein uS7 family.</text>
</comment>
<dbReference type="OrthoDB" id="9972728at2759"/>
<evidence type="ECO:0000256" key="1">
    <source>
        <dbReference type="ARBA" id="ARBA00004173"/>
    </source>
</evidence>
<dbReference type="RefSeq" id="XP_031872229.1">
    <property type="nucleotide sequence ID" value="XM_032012536.1"/>
</dbReference>
<protein>
    <recommendedName>
        <fullName evidence="7">Small ribosomal subunit protein uS7m</fullName>
    </recommendedName>
</protein>
<evidence type="ECO:0000259" key="9">
    <source>
        <dbReference type="Pfam" id="PF00177"/>
    </source>
</evidence>
<dbReference type="Pfam" id="PF00177">
    <property type="entry name" value="Ribosomal_S7"/>
    <property type="match status" value="1"/>
</dbReference>
<keyword evidence="11" id="KW-1185">Reference proteome</keyword>
<dbReference type="InterPro" id="IPR023798">
    <property type="entry name" value="Ribosomal_uS7_dom"/>
</dbReference>
<dbReference type="InterPro" id="IPR036823">
    <property type="entry name" value="Ribosomal_uS7_dom_sf"/>
</dbReference>
<dbReference type="STRING" id="2656787.A0A370TVL3"/>
<evidence type="ECO:0000313" key="11">
    <source>
        <dbReference type="Proteomes" id="UP000254866"/>
    </source>
</evidence>
<dbReference type="EMBL" id="NPIC01000002">
    <property type="protein sequence ID" value="RDL39573.1"/>
    <property type="molecule type" value="Genomic_DNA"/>
</dbReference>
<sequence length="328" mass="35713">MPPRLNFRAAARSLVILTRPSIASHQPRIAQVVSRRGFAEEKSQQPTGPKPDVLPNVSEEAAEVSRVIGKEGPDLGQGTPVQDILKGDQEGKDNAPQVIKEEIEGLNAADSITFQNLLALGQIQNIANGGHGEDAVTVGHKFEVPELPLPSNSNLRHRYDPVVTQVTNLLMRHGKLSVAQTNMAFILNHLRTAPPPNYNPSRPLLPGFPPSSHLPLNPVGYLTLAIDSIAPLLRIRAQKGAAGGGAALQIPVPLGQRQRRRQAVQWILDAVNKKKSRGSGKHQFAQRFADEIIGIVEGKSSVWDRRNLVHKTGTTARSNLNYSARKMK</sequence>
<dbReference type="GO" id="GO:0006412">
    <property type="term" value="P:translation"/>
    <property type="evidence" value="ECO:0007669"/>
    <property type="project" value="InterPro"/>
</dbReference>
<comment type="caution">
    <text evidence="10">The sequence shown here is derived from an EMBL/GenBank/DDBJ whole genome shotgun (WGS) entry which is preliminary data.</text>
</comment>
<feature type="region of interest" description="Disordered" evidence="8">
    <location>
        <begin position="34"/>
        <end position="93"/>
    </location>
</feature>
<reference evidence="10 11" key="1">
    <citation type="journal article" date="2018" name="IMA Fungus">
        <title>IMA Genome-F 9: Draft genome sequence of Annulohypoxylon stygium, Aspergillus mulundensis, Berkeleyomyces basicola (syn. Thielaviopsis basicola), Ceratocystis smalleyi, two Cercospora beticola strains, Coleophoma cylindrospora, Fusarium fracticaudum, Phialophora cf. hyalina, and Morchella septimelata.</title>
        <authorList>
            <person name="Wingfield B.D."/>
            <person name="Bills G.F."/>
            <person name="Dong Y."/>
            <person name="Huang W."/>
            <person name="Nel W.J."/>
            <person name="Swalarsk-Parry B.S."/>
            <person name="Vaghefi N."/>
            <person name="Wilken P.M."/>
            <person name="An Z."/>
            <person name="de Beer Z.W."/>
            <person name="De Vos L."/>
            <person name="Chen L."/>
            <person name="Duong T.A."/>
            <person name="Gao Y."/>
            <person name="Hammerbacher A."/>
            <person name="Kikkert J.R."/>
            <person name="Li Y."/>
            <person name="Li H."/>
            <person name="Li K."/>
            <person name="Li Q."/>
            <person name="Liu X."/>
            <person name="Ma X."/>
            <person name="Naidoo K."/>
            <person name="Pethybridge S.J."/>
            <person name="Sun J."/>
            <person name="Steenkamp E.T."/>
            <person name="van der Nest M.A."/>
            <person name="van Wyk S."/>
            <person name="Wingfield M.J."/>
            <person name="Xiong C."/>
            <person name="Yue Q."/>
            <person name="Zhang X."/>
        </authorList>
    </citation>
    <scope>NUCLEOTIDE SEQUENCE [LARGE SCALE GENOMIC DNA]</scope>
    <source>
        <strain evidence="10 11">BP 5553</strain>
    </source>
</reference>
<dbReference type="Proteomes" id="UP000254866">
    <property type="component" value="Unassembled WGS sequence"/>
</dbReference>
<evidence type="ECO:0000256" key="2">
    <source>
        <dbReference type="ARBA" id="ARBA00007151"/>
    </source>
</evidence>
<name>A0A370TVL3_9HELO</name>
<comment type="subcellular location">
    <subcellularLocation>
        <location evidence="1">Mitochondrion</location>
    </subcellularLocation>
</comment>
<evidence type="ECO:0000256" key="7">
    <source>
        <dbReference type="ARBA" id="ARBA00039306"/>
    </source>
</evidence>
<keyword evidence="4" id="KW-0496">Mitochondrion</keyword>
<proteinExistence type="inferred from homology"/>
<dbReference type="SUPFAM" id="SSF47973">
    <property type="entry name" value="Ribosomal protein S7"/>
    <property type="match status" value="1"/>
</dbReference>
<dbReference type="GO" id="GO:0005840">
    <property type="term" value="C:ribosome"/>
    <property type="evidence" value="ECO:0007669"/>
    <property type="project" value="UniProtKB-KW"/>
</dbReference>
<organism evidence="10 11">
    <name type="scientific">Venustampulla echinocandica</name>
    <dbReference type="NCBI Taxonomy" id="2656787"/>
    <lineage>
        <taxon>Eukaryota</taxon>
        <taxon>Fungi</taxon>
        <taxon>Dikarya</taxon>
        <taxon>Ascomycota</taxon>
        <taxon>Pezizomycotina</taxon>
        <taxon>Leotiomycetes</taxon>
        <taxon>Helotiales</taxon>
        <taxon>Pleuroascaceae</taxon>
        <taxon>Venustampulla</taxon>
    </lineage>
</organism>
<feature type="domain" description="Small ribosomal subunit protein uS7" evidence="9">
    <location>
        <begin position="160"/>
        <end position="317"/>
    </location>
</feature>
<dbReference type="PANTHER" id="PTHR11205">
    <property type="entry name" value="RIBOSOMAL PROTEIN S7"/>
    <property type="match status" value="1"/>
</dbReference>
<gene>
    <name evidence="10" type="ORF">BP5553_03913</name>
</gene>
<dbReference type="GO" id="GO:1990904">
    <property type="term" value="C:ribonucleoprotein complex"/>
    <property type="evidence" value="ECO:0007669"/>
    <property type="project" value="UniProtKB-KW"/>
</dbReference>
<evidence type="ECO:0000256" key="6">
    <source>
        <dbReference type="ARBA" id="ARBA00037226"/>
    </source>
</evidence>
<evidence type="ECO:0000256" key="3">
    <source>
        <dbReference type="ARBA" id="ARBA00022980"/>
    </source>
</evidence>
<evidence type="ECO:0000313" key="10">
    <source>
        <dbReference type="EMBL" id="RDL39573.1"/>
    </source>
</evidence>